<sequence length="204" mass="23385">MFTAAIPRDLREACMCKAFGSSLSADGHVRGAICKQPQVGKLSDDLYTITQRTGENLRAYVGRFNREKVQIPHCNQATAIYAFRKGLRFDSDLYKELTKYPCRTMEDVLAKAWAQIKWEEDEANFVGKANSSYYGGRRNERIDRKSNDRRSEPYPTSDRRNIQSRHETLVREAPTGAVFQGRVDQRWKHQNTSSALNQSTSLQL</sequence>
<feature type="region of interest" description="Disordered" evidence="1">
    <location>
        <begin position="136"/>
        <end position="168"/>
    </location>
</feature>
<dbReference type="InterPro" id="IPR005162">
    <property type="entry name" value="Retrotrans_gag_dom"/>
</dbReference>
<feature type="domain" description="Retrotransposon gag" evidence="2">
    <location>
        <begin position="40"/>
        <end position="88"/>
    </location>
</feature>
<feature type="compositionally biased region" description="Basic and acidic residues" evidence="1">
    <location>
        <begin position="137"/>
        <end position="168"/>
    </location>
</feature>
<dbReference type="Proteomes" id="UP001168877">
    <property type="component" value="Unassembled WGS sequence"/>
</dbReference>
<protein>
    <recommendedName>
        <fullName evidence="2">Retrotransposon gag domain-containing protein</fullName>
    </recommendedName>
</protein>
<dbReference type="PANTHER" id="PTHR33223:SF9">
    <property type="entry name" value="RETROTRANSPOSON GAG DOMAIN-CONTAINING PROTEIN"/>
    <property type="match status" value="1"/>
</dbReference>
<comment type="caution">
    <text evidence="3">The sequence shown here is derived from an EMBL/GenBank/DDBJ whole genome shotgun (WGS) entry which is preliminary data.</text>
</comment>
<keyword evidence="4" id="KW-1185">Reference proteome</keyword>
<evidence type="ECO:0000313" key="3">
    <source>
        <dbReference type="EMBL" id="KAK0603026.1"/>
    </source>
</evidence>
<proteinExistence type="predicted"/>
<evidence type="ECO:0000256" key="1">
    <source>
        <dbReference type="SAM" id="MobiDB-lite"/>
    </source>
</evidence>
<dbReference type="AlphaFoldDB" id="A0AA39W6B3"/>
<dbReference type="PANTHER" id="PTHR33223">
    <property type="entry name" value="CCHC-TYPE DOMAIN-CONTAINING PROTEIN"/>
    <property type="match status" value="1"/>
</dbReference>
<evidence type="ECO:0000259" key="2">
    <source>
        <dbReference type="Pfam" id="PF03732"/>
    </source>
</evidence>
<dbReference type="EMBL" id="JAUESC010000002">
    <property type="protein sequence ID" value="KAK0603026.1"/>
    <property type="molecule type" value="Genomic_DNA"/>
</dbReference>
<accession>A0AA39W6B3</accession>
<dbReference type="Pfam" id="PF03732">
    <property type="entry name" value="Retrotrans_gag"/>
    <property type="match status" value="1"/>
</dbReference>
<organism evidence="3 4">
    <name type="scientific">Acer saccharum</name>
    <name type="common">Sugar maple</name>
    <dbReference type="NCBI Taxonomy" id="4024"/>
    <lineage>
        <taxon>Eukaryota</taxon>
        <taxon>Viridiplantae</taxon>
        <taxon>Streptophyta</taxon>
        <taxon>Embryophyta</taxon>
        <taxon>Tracheophyta</taxon>
        <taxon>Spermatophyta</taxon>
        <taxon>Magnoliopsida</taxon>
        <taxon>eudicotyledons</taxon>
        <taxon>Gunneridae</taxon>
        <taxon>Pentapetalae</taxon>
        <taxon>rosids</taxon>
        <taxon>malvids</taxon>
        <taxon>Sapindales</taxon>
        <taxon>Sapindaceae</taxon>
        <taxon>Hippocastanoideae</taxon>
        <taxon>Acereae</taxon>
        <taxon>Acer</taxon>
    </lineage>
</organism>
<reference evidence="3" key="2">
    <citation type="submission" date="2023-06" db="EMBL/GenBank/DDBJ databases">
        <authorList>
            <person name="Swenson N.G."/>
            <person name="Wegrzyn J.L."/>
            <person name="Mcevoy S.L."/>
        </authorList>
    </citation>
    <scope>NUCLEOTIDE SEQUENCE</scope>
    <source>
        <strain evidence="3">NS2018</strain>
        <tissue evidence="3">Leaf</tissue>
    </source>
</reference>
<evidence type="ECO:0000313" key="4">
    <source>
        <dbReference type="Proteomes" id="UP001168877"/>
    </source>
</evidence>
<name>A0AA39W6B3_ACESA</name>
<gene>
    <name evidence="3" type="ORF">LWI29_000626</name>
</gene>
<reference evidence="3" key="1">
    <citation type="journal article" date="2022" name="Plant J.">
        <title>Strategies of tolerance reflected in two North American maple genomes.</title>
        <authorList>
            <person name="McEvoy S.L."/>
            <person name="Sezen U.U."/>
            <person name="Trouern-Trend A."/>
            <person name="McMahon S.M."/>
            <person name="Schaberg P.G."/>
            <person name="Yang J."/>
            <person name="Wegrzyn J.L."/>
            <person name="Swenson N.G."/>
        </authorList>
    </citation>
    <scope>NUCLEOTIDE SEQUENCE</scope>
    <source>
        <strain evidence="3">NS2018</strain>
    </source>
</reference>